<reference evidence="1 2" key="1">
    <citation type="submission" date="2020-04" db="EMBL/GenBank/DDBJ databases">
        <title>Complete genome of a Psychrophilic, Marine, Gas Vacuolate Bacterium Polaromonas vacuolata KCTC 22033T.</title>
        <authorList>
            <person name="Hwang K."/>
            <person name="Kim K.M."/>
        </authorList>
    </citation>
    <scope>NUCLEOTIDE SEQUENCE [LARGE SCALE GENOMIC DNA]</scope>
    <source>
        <strain evidence="1 2">KCTC 22033</strain>
    </source>
</reference>
<proteinExistence type="predicted"/>
<keyword evidence="2" id="KW-1185">Reference proteome</keyword>
<evidence type="ECO:0000313" key="2">
    <source>
        <dbReference type="Proteomes" id="UP000502041"/>
    </source>
</evidence>
<dbReference type="KEGG" id="pvac:HC248_00934"/>
<dbReference type="RefSeq" id="WP_168921488.1">
    <property type="nucleotide sequence ID" value="NZ_CP051461.1"/>
</dbReference>
<dbReference type="EMBL" id="CP051461">
    <property type="protein sequence ID" value="QJC55652.1"/>
    <property type="molecule type" value="Genomic_DNA"/>
</dbReference>
<gene>
    <name evidence="1" type="ORF">HC248_00934</name>
</gene>
<organism evidence="1 2">
    <name type="scientific">Polaromonas vacuolata</name>
    <dbReference type="NCBI Taxonomy" id="37448"/>
    <lineage>
        <taxon>Bacteria</taxon>
        <taxon>Pseudomonadati</taxon>
        <taxon>Pseudomonadota</taxon>
        <taxon>Betaproteobacteria</taxon>
        <taxon>Burkholderiales</taxon>
        <taxon>Comamonadaceae</taxon>
        <taxon>Polaromonas</taxon>
    </lineage>
</organism>
<protein>
    <submittedName>
        <fullName evidence="1">Uncharacterized protein</fullName>
    </submittedName>
</protein>
<accession>A0A6H2H6Z6</accession>
<dbReference type="AlphaFoldDB" id="A0A6H2H6Z6"/>
<evidence type="ECO:0000313" key="1">
    <source>
        <dbReference type="EMBL" id="QJC55652.1"/>
    </source>
</evidence>
<name>A0A6H2H6Z6_9BURK</name>
<dbReference type="Proteomes" id="UP000502041">
    <property type="component" value="Chromosome"/>
</dbReference>
<sequence>MQPIINKALKENIRQNLRTDALKSTVDTHFNNALQTLNTTAPIDKAVIASEVKAFLESLSNMSAEVISQQLCGKPNSRTSEIVSAIDKTISNTVEKAITENNKLHNQSLDQLHDASCPLSDAQKNYLQEVGKQRPLNLELIQRSVNIAATLKLEVAGTGITDEQQLEVFKQVCELPDPQAALPKALILKRTESMLDAANPNSTISQIALKNGVSGPVIQTISRAMLEHVKADNRSTAPGICREMEINLTAKIDAVLGQHVIALKAVNSSSIFSDEQKKKLDEISKNTPLNTVQIEHYEKLTKALKGINSTEGKSQASESQQPTIINTLESALNAIQENARPQWMAFSVGVSDIGAHALIQQLVFVAVAGLSKNEANTALEKLGSSLVIEPSLEVVSPTANAVWRPAIGKILQQSLRNQSQNSAELTATDFTSLTLVSAAQAPSQQLSSMLTRQDEIDVRGVTKKATTSSPVSADFRAGVVFSNMRAEILNHINRDGLENGLSATMNKDIVRSRFSINGELINAALVNGESDTPELKTTIKTSFNSKLKISGASPETMKAISFCMNQNGINRFNEACTVQAMNGSLATESFNIEHEAWQQADNSWLVRSSYSFKPAVINRDGVNIFTEGDGIGLYSLTYRITPQAGDGAQITLEGYTAAYDF</sequence>